<evidence type="ECO:0000313" key="1">
    <source>
        <dbReference type="EMBL" id="KAF8876211.1"/>
    </source>
</evidence>
<dbReference type="Proteomes" id="UP000724874">
    <property type="component" value="Unassembled WGS sequence"/>
</dbReference>
<reference evidence="1" key="1">
    <citation type="submission" date="2020-11" db="EMBL/GenBank/DDBJ databases">
        <authorList>
            <consortium name="DOE Joint Genome Institute"/>
            <person name="Ahrendt S."/>
            <person name="Riley R."/>
            <person name="Andreopoulos W."/>
            <person name="LaButti K."/>
            <person name="Pangilinan J."/>
            <person name="Ruiz-duenas F.J."/>
            <person name="Barrasa J.M."/>
            <person name="Sanchez-Garcia M."/>
            <person name="Camarero S."/>
            <person name="Miyauchi S."/>
            <person name="Serrano A."/>
            <person name="Linde D."/>
            <person name="Babiker R."/>
            <person name="Drula E."/>
            <person name="Ayuso-Fernandez I."/>
            <person name="Pacheco R."/>
            <person name="Padilla G."/>
            <person name="Ferreira P."/>
            <person name="Barriuso J."/>
            <person name="Kellner H."/>
            <person name="Castanera R."/>
            <person name="Alfaro M."/>
            <person name="Ramirez L."/>
            <person name="Pisabarro A.G."/>
            <person name="Kuo A."/>
            <person name="Tritt A."/>
            <person name="Lipzen A."/>
            <person name="He G."/>
            <person name="Yan M."/>
            <person name="Ng V."/>
            <person name="Cullen D."/>
            <person name="Martin F."/>
            <person name="Rosso M.-N."/>
            <person name="Henrissat B."/>
            <person name="Hibbett D."/>
            <person name="Martinez A.T."/>
            <person name="Grigoriev I.V."/>
        </authorList>
    </citation>
    <scope>NUCLEOTIDE SEQUENCE</scope>
    <source>
        <strain evidence="1">AH 44721</strain>
    </source>
</reference>
<dbReference type="AlphaFoldDB" id="A0A9P5N9B7"/>
<comment type="caution">
    <text evidence="1">The sequence shown here is derived from an EMBL/GenBank/DDBJ whole genome shotgun (WGS) entry which is preliminary data.</text>
</comment>
<dbReference type="OrthoDB" id="3262196at2759"/>
<sequence>MVDRFISSTHHKPEEQLEAVMMPSATSAKPFKQLDLLYSTIFEVVDSAKLPRTLHTLVFFSCFHPPDYICTRTPAFLERFLGLLTGDVRCLLLSLESLLQVGDDHEDIRIFHTSLSDYLFDKSRSQQFWIDAGSVYAEIAENGFQITLNHPSTELAFSKATPTIGLHEAIKNCNFSMNPVFRIYGYETTHLPTLLLAIRNLNFSDAKQLYRMKLTECLEHLPILQFLSKDPLLKLQFIIIIFLRPSGTIIPNTGDYIMEICTHLFGPWHANSKISQLEFEARSDDRGEYFLNGNEYADAALYLMKYLDEDTSYHDNLHKQLPRGPHVLVFEDQAAKAISCLLSRSAIRSDLIDYMDKHPLDKKFDFVRYDEVRNVQTEYRERAAPDPKTGRSSRACRGFISKLIKRLRFWERRNIL</sequence>
<gene>
    <name evidence="1" type="ORF">CPB84DRAFT_1795968</name>
</gene>
<keyword evidence="2" id="KW-1185">Reference proteome</keyword>
<evidence type="ECO:0000313" key="2">
    <source>
        <dbReference type="Proteomes" id="UP000724874"/>
    </source>
</evidence>
<protein>
    <submittedName>
        <fullName evidence="1">Uncharacterized protein</fullName>
    </submittedName>
</protein>
<organism evidence="1 2">
    <name type="scientific">Gymnopilus junonius</name>
    <name type="common">Spectacular rustgill mushroom</name>
    <name type="synonym">Gymnopilus spectabilis subsp. junonius</name>
    <dbReference type="NCBI Taxonomy" id="109634"/>
    <lineage>
        <taxon>Eukaryota</taxon>
        <taxon>Fungi</taxon>
        <taxon>Dikarya</taxon>
        <taxon>Basidiomycota</taxon>
        <taxon>Agaricomycotina</taxon>
        <taxon>Agaricomycetes</taxon>
        <taxon>Agaricomycetidae</taxon>
        <taxon>Agaricales</taxon>
        <taxon>Agaricineae</taxon>
        <taxon>Hymenogastraceae</taxon>
        <taxon>Gymnopilus</taxon>
    </lineage>
</organism>
<dbReference type="EMBL" id="JADNYJ010000185">
    <property type="protein sequence ID" value="KAF8876211.1"/>
    <property type="molecule type" value="Genomic_DNA"/>
</dbReference>
<accession>A0A9P5N9B7</accession>
<proteinExistence type="predicted"/>
<name>A0A9P5N9B7_GYMJU</name>